<dbReference type="EMBL" id="WTYQ01000006">
    <property type="protein sequence ID" value="MXP27092.1"/>
    <property type="molecule type" value="Genomic_DNA"/>
</dbReference>
<dbReference type="PANTHER" id="PTHR43606">
    <property type="entry name" value="PHOSPHATASE, PUTATIVE (AFU_ORTHOLOGUE AFUA_6G08710)-RELATED"/>
    <property type="match status" value="1"/>
</dbReference>
<dbReference type="InterPro" id="IPR052900">
    <property type="entry name" value="Phospholipid_Metab_Enz"/>
</dbReference>
<sequence length="526" mass="58659">MNRSLASNRRMDAMDQSFAPDISRRGFFGLSAGGMLGLGTLAQPAFAKGASGLGADYPFKLGVASGDPLPDSVILWTRIAPDLFRPLAWPVEVQWEVAEDPAFTKIVRQGSETAVPDWGHSVHAEPVGLAPNRAYYYRFHALGATSAVGRTRTAPLYGAALDSLRFAVCSCQNYTRGFYAAYRDMAEQQPDLIIHVGDYIYEVAGQHGVRKMPVPEALSLDDYRAYYAMTKTDPDLQAAHQLAPWLMIWDDHETVNDYAGDTSPTVHGEAMHNRRIASYRAYYENMPLRRDARPDAAGNMKLYRRAVYGNLAQFDLLDTRQYRSPHPCPYEDDYAPWATCSPDDPSRTMLGSTQEEWLARGLGMAGARWSMIVQTTQMTPYFWEQDGKETYRADRWDGYTAARERLYDLILRRAPSNPFLIGGDVHAFMASAVHNLAGTPVANELVCGAISSDGGGQDRYDRETSYYNGTGKRYFFDNRQNGYALCDVSAKRVDTQLRAVADYTLEASPVETLRALTYEDDALGFA</sequence>
<dbReference type="Pfam" id="PF16655">
    <property type="entry name" value="PhoD_N"/>
    <property type="match status" value="1"/>
</dbReference>
<dbReference type="SUPFAM" id="SSF56300">
    <property type="entry name" value="Metallo-dependent phosphatases"/>
    <property type="match status" value="1"/>
</dbReference>
<dbReference type="AlphaFoldDB" id="A0A845A9M6"/>
<dbReference type="PROSITE" id="PS51318">
    <property type="entry name" value="TAT"/>
    <property type="match status" value="1"/>
</dbReference>
<gene>
    <name evidence="3" type="ORF">GRI39_13745</name>
</gene>
<dbReference type="PANTHER" id="PTHR43606:SF2">
    <property type="entry name" value="ALKALINE PHOSPHATASE FAMILY PROTEIN (AFU_ORTHOLOGUE AFUA_5G03860)"/>
    <property type="match status" value="1"/>
</dbReference>
<dbReference type="Gene3D" id="2.60.40.380">
    <property type="entry name" value="Purple acid phosphatase-like, N-terminal"/>
    <property type="match status" value="1"/>
</dbReference>
<reference evidence="3 4" key="1">
    <citation type="submission" date="2019-12" db="EMBL/GenBank/DDBJ databases">
        <title>Genomic-based taxomic classification of the family Erythrobacteraceae.</title>
        <authorList>
            <person name="Xu L."/>
        </authorList>
    </citation>
    <scope>NUCLEOTIDE SEQUENCE [LARGE SCALE GENOMIC DNA]</scope>
    <source>
        <strain evidence="3 4">DSM 18604</strain>
    </source>
</reference>
<evidence type="ECO:0000313" key="3">
    <source>
        <dbReference type="EMBL" id="MXP27092.1"/>
    </source>
</evidence>
<evidence type="ECO:0000259" key="2">
    <source>
        <dbReference type="Pfam" id="PF16655"/>
    </source>
</evidence>
<dbReference type="InterPro" id="IPR038607">
    <property type="entry name" value="PhoD-like_sf"/>
</dbReference>
<evidence type="ECO:0000259" key="1">
    <source>
        <dbReference type="Pfam" id="PF09423"/>
    </source>
</evidence>
<protein>
    <submittedName>
        <fullName evidence="3">Alkaline phosphatase</fullName>
    </submittedName>
</protein>
<accession>A0A845A9M6</accession>
<comment type="caution">
    <text evidence="3">The sequence shown here is derived from an EMBL/GenBank/DDBJ whole genome shotgun (WGS) entry which is preliminary data.</text>
</comment>
<feature type="domain" description="Phospholipase D N-terminal" evidence="2">
    <location>
        <begin position="61"/>
        <end position="153"/>
    </location>
</feature>
<organism evidence="3 4">
    <name type="scientific">Altericroceibacterium indicum</name>
    <dbReference type="NCBI Taxonomy" id="374177"/>
    <lineage>
        <taxon>Bacteria</taxon>
        <taxon>Pseudomonadati</taxon>
        <taxon>Pseudomonadota</taxon>
        <taxon>Alphaproteobacteria</taxon>
        <taxon>Sphingomonadales</taxon>
        <taxon>Erythrobacteraceae</taxon>
        <taxon>Altericroceibacterium</taxon>
    </lineage>
</organism>
<keyword evidence="4" id="KW-1185">Reference proteome</keyword>
<dbReference type="Gene3D" id="3.60.21.70">
    <property type="entry name" value="PhoD-like phosphatase"/>
    <property type="match status" value="1"/>
</dbReference>
<feature type="domain" description="PhoD-like phosphatase metallophosphatase" evidence="1">
    <location>
        <begin position="166"/>
        <end position="496"/>
    </location>
</feature>
<dbReference type="InterPro" id="IPR029052">
    <property type="entry name" value="Metallo-depent_PP-like"/>
</dbReference>
<dbReference type="InterPro" id="IPR006311">
    <property type="entry name" value="TAT_signal"/>
</dbReference>
<dbReference type="InterPro" id="IPR018946">
    <property type="entry name" value="PhoD-like_MPP"/>
</dbReference>
<dbReference type="CDD" id="cd07389">
    <property type="entry name" value="MPP_PhoD"/>
    <property type="match status" value="1"/>
</dbReference>
<dbReference type="Pfam" id="PF09423">
    <property type="entry name" value="PhoD"/>
    <property type="match status" value="1"/>
</dbReference>
<name>A0A845A9M6_9SPHN</name>
<proteinExistence type="predicted"/>
<evidence type="ECO:0000313" key="4">
    <source>
        <dbReference type="Proteomes" id="UP000460561"/>
    </source>
</evidence>
<dbReference type="InterPro" id="IPR032093">
    <property type="entry name" value="PhoD_N"/>
</dbReference>
<dbReference type="Proteomes" id="UP000460561">
    <property type="component" value="Unassembled WGS sequence"/>
</dbReference>